<keyword evidence="1" id="KW-0472">Membrane</keyword>
<dbReference type="EMBL" id="CP000471">
    <property type="protein sequence ID" value="ABK43652.1"/>
    <property type="molecule type" value="Genomic_DNA"/>
</dbReference>
<dbReference type="AlphaFoldDB" id="A0L6Q9"/>
<keyword evidence="1" id="KW-1133">Transmembrane helix</keyword>
<evidence type="ECO:0000256" key="1">
    <source>
        <dbReference type="SAM" id="Phobius"/>
    </source>
</evidence>
<organism evidence="2 3">
    <name type="scientific">Magnetococcus marinus (strain ATCC BAA-1437 / JCM 17883 / MC-1)</name>
    <dbReference type="NCBI Taxonomy" id="156889"/>
    <lineage>
        <taxon>Bacteria</taxon>
        <taxon>Pseudomonadati</taxon>
        <taxon>Pseudomonadota</taxon>
        <taxon>Magnetococcia</taxon>
        <taxon>Magnetococcales</taxon>
        <taxon>Magnetococcaceae</taxon>
        <taxon>Magnetococcus</taxon>
    </lineage>
</organism>
<reference evidence="2 3" key="2">
    <citation type="journal article" date="2012" name="Int. J. Syst. Evol. Microbiol.">
        <title>Magnetococcus marinus gen. nov., sp. nov., a marine, magnetotactic bacterium that represents a novel lineage (Magnetococcaceae fam. nov.; Magnetococcales ord. nov.) at the base of the Alphaproteobacteria.</title>
        <authorList>
            <person name="Bazylinski D.A."/>
            <person name="Williams T.J."/>
            <person name="Lefevre C.T."/>
            <person name="Berg R.J."/>
            <person name="Zhang C.L."/>
            <person name="Bowser S.S."/>
            <person name="Dean A.J."/>
            <person name="Beveridge T.J."/>
        </authorList>
    </citation>
    <scope>NUCLEOTIDE SEQUENCE [LARGE SCALE GENOMIC DNA]</scope>
    <source>
        <strain evidence="3">ATCC BAA-1437 / JCM 17883 / MC-1</strain>
    </source>
</reference>
<feature type="transmembrane region" description="Helical" evidence="1">
    <location>
        <begin position="116"/>
        <end position="137"/>
    </location>
</feature>
<feature type="transmembrane region" description="Helical" evidence="1">
    <location>
        <begin position="233"/>
        <end position="252"/>
    </location>
</feature>
<accession>A0L6Q9</accession>
<reference evidence="3" key="1">
    <citation type="journal article" date="2009" name="Appl. Environ. Microbiol.">
        <title>Complete genome sequence of the chemolithoautotrophic marine magnetotactic coccus strain MC-1.</title>
        <authorList>
            <person name="Schubbe S."/>
            <person name="Williams T.J."/>
            <person name="Xie G."/>
            <person name="Kiss H.E."/>
            <person name="Brettin T.S."/>
            <person name="Martinez D."/>
            <person name="Ross C.A."/>
            <person name="Schuler D."/>
            <person name="Cox B.L."/>
            <person name="Nealson K.H."/>
            <person name="Bazylinski D.A."/>
        </authorList>
    </citation>
    <scope>NUCLEOTIDE SEQUENCE [LARGE SCALE GENOMIC DNA]</scope>
    <source>
        <strain evidence="3">ATCC BAA-1437 / JCM 17883 / MC-1</strain>
    </source>
</reference>
<feature type="transmembrane region" description="Helical" evidence="1">
    <location>
        <begin position="320"/>
        <end position="340"/>
    </location>
</feature>
<name>A0L6Q9_MAGMM</name>
<sequence>MEALITMDTTRHYWHKINWITAFGIPFVLILWLLRFDSILLSGTPLLGMTTGFEYDAVLSIWQLNHGDPLFRNPFDAPFNRAPFNWLFFYSYGNFVHFAMEVWGLNEAWFSTITRFFTMIGSLVGLASLTIGLRLILPQDQSSGKWLSFSLACLLFLGPLHGFWSFTTRPDVWASAMECLALVMFMKYIEKKPVKAVFLAALFCYLAWSFKQVSITILMTIGLYLLWNRQWRLALMLSLLSISMWATTFMIGGQSYMHTVFFSEDQSILLFPFRHGIDVLILYTAKYFPIVGIFGLLLALAAINRGFYGRKISSNMPFPMLLITGSVLSTVLCFIASMQSASSDNYFFPSALFLTMTSAALFQAYATTPQFHTLIIGGYRVFWGIFILLLLLVLFGLRGKTNIQEEHRFLTKTMACLQPYDAPRYLQIQKWLSLPWLSGEGFIPWWAYYESRHLNPDKFEHNGIGGLIEQGYFKTLLLSPEVRNQYDLGSLHKYQRTNITCGGDSVWVKKPDSP</sequence>
<evidence type="ECO:0008006" key="4">
    <source>
        <dbReference type="Google" id="ProtNLM"/>
    </source>
</evidence>
<dbReference type="KEGG" id="mgm:Mmc1_1140"/>
<evidence type="ECO:0000313" key="2">
    <source>
        <dbReference type="EMBL" id="ABK43652.1"/>
    </source>
</evidence>
<feature type="transmembrane region" description="Helical" evidence="1">
    <location>
        <begin position="287"/>
        <end position="308"/>
    </location>
</feature>
<gene>
    <name evidence="2" type="ordered locus">Mmc1_1140</name>
</gene>
<feature type="transmembrane region" description="Helical" evidence="1">
    <location>
        <begin position="84"/>
        <end position="104"/>
    </location>
</feature>
<keyword evidence="1" id="KW-0812">Transmembrane</keyword>
<evidence type="ECO:0000313" key="3">
    <source>
        <dbReference type="Proteomes" id="UP000002586"/>
    </source>
</evidence>
<feature type="transmembrane region" description="Helical" evidence="1">
    <location>
        <begin position="196"/>
        <end position="226"/>
    </location>
</feature>
<keyword evidence="3" id="KW-1185">Reference proteome</keyword>
<feature type="transmembrane region" description="Helical" evidence="1">
    <location>
        <begin position="17"/>
        <end position="34"/>
    </location>
</feature>
<proteinExistence type="predicted"/>
<protein>
    <recommendedName>
        <fullName evidence="4">Glycosyltransferase RgtA/B/C/D-like domain-containing protein</fullName>
    </recommendedName>
</protein>
<dbReference type="HOGENOM" id="CLU_556429_0_0_5"/>
<feature type="transmembrane region" description="Helical" evidence="1">
    <location>
        <begin position="378"/>
        <end position="397"/>
    </location>
</feature>
<dbReference type="Proteomes" id="UP000002586">
    <property type="component" value="Chromosome"/>
</dbReference>
<feature type="transmembrane region" description="Helical" evidence="1">
    <location>
        <begin position="46"/>
        <end position="64"/>
    </location>
</feature>
<feature type="transmembrane region" description="Helical" evidence="1">
    <location>
        <begin position="143"/>
        <end position="160"/>
    </location>
</feature>